<evidence type="ECO:0000313" key="1">
    <source>
        <dbReference type="EMBL" id="QDU79857.1"/>
    </source>
</evidence>
<dbReference type="Proteomes" id="UP000317178">
    <property type="component" value="Chromosome"/>
</dbReference>
<dbReference type="KEGG" id="plon:Pla110_15760"/>
<protein>
    <submittedName>
        <fullName evidence="1">Uncharacterized protein</fullName>
    </submittedName>
</protein>
<sequence length="126" mass="15136">MKAFWEYCCDFGHRWHLTRDSDSEESDCNIYCHKGHEAVTLRREVFSSYVEVAIHPASRMVNEVTRHVDHEYEFFIVVRDIHGTEERFSQRIYSWSQTNSLLEKFRNVSPNTAWRILDNLDSNNYK</sequence>
<evidence type="ECO:0000313" key="2">
    <source>
        <dbReference type="Proteomes" id="UP000317178"/>
    </source>
</evidence>
<reference evidence="1 2" key="1">
    <citation type="submission" date="2019-02" db="EMBL/GenBank/DDBJ databases">
        <title>Deep-cultivation of Planctomycetes and their phenomic and genomic characterization uncovers novel biology.</title>
        <authorList>
            <person name="Wiegand S."/>
            <person name="Jogler M."/>
            <person name="Boedeker C."/>
            <person name="Pinto D."/>
            <person name="Vollmers J."/>
            <person name="Rivas-Marin E."/>
            <person name="Kohn T."/>
            <person name="Peeters S.H."/>
            <person name="Heuer A."/>
            <person name="Rast P."/>
            <person name="Oberbeckmann S."/>
            <person name="Bunk B."/>
            <person name="Jeske O."/>
            <person name="Meyerdierks A."/>
            <person name="Storesund J.E."/>
            <person name="Kallscheuer N."/>
            <person name="Luecker S."/>
            <person name="Lage O.M."/>
            <person name="Pohl T."/>
            <person name="Merkel B.J."/>
            <person name="Hornburger P."/>
            <person name="Mueller R.-W."/>
            <person name="Bruemmer F."/>
            <person name="Labrenz M."/>
            <person name="Spormann A.M."/>
            <person name="Op den Camp H."/>
            <person name="Overmann J."/>
            <person name="Amann R."/>
            <person name="Jetten M.S.M."/>
            <person name="Mascher T."/>
            <person name="Medema M.H."/>
            <person name="Devos D.P."/>
            <person name="Kaster A.-K."/>
            <person name="Ovreas L."/>
            <person name="Rohde M."/>
            <person name="Galperin M.Y."/>
            <person name="Jogler C."/>
        </authorList>
    </citation>
    <scope>NUCLEOTIDE SEQUENCE [LARGE SCALE GENOMIC DNA]</scope>
    <source>
        <strain evidence="1 2">Pla110</strain>
    </source>
</reference>
<name>A0A518CKW1_9PLAN</name>
<organism evidence="1 2">
    <name type="scientific">Polystyrenella longa</name>
    <dbReference type="NCBI Taxonomy" id="2528007"/>
    <lineage>
        <taxon>Bacteria</taxon>
        <taxon>Pseudomonadati</taxon>
        <taxon>Planctomycetota</taxon>
        <taxon>Planctomycetia</taxon>
        <taxon>Planctomycetales</taxon>
        <taxon>Planctomycetaceae</taxon>
        <taxon>Polystyrenella</taxon>
    </lineage>
</organism>
<accession>A0A518CKW1</accession>
<dbReference type="EMBL" id="CP036281">
    <property type="protein sequence ID" value="QDU79857.1"/>
    <property type="molecule type" value="Genomic_DNA"/>
</dbReference>
<proteinExistence type="predicted"/>
<dbReference type="AlphaFoldDB" id="A0A518CKW1"/>
<gene>
    <name evidence="1" type="ORF">Pla110_15760</name>
</gene>
<keyword evidence="2" id="KW-1185">Reference proteome</keyword>